<keyword evidence="2" id="KW-0472">Membrane</keyword>
<evidence type="ECO:0000313" key="4">
    <source>
        <dbReference type="Proteomes" id="UP000789831"/>
    </source>
</evidence>
<keyword evidence="2" id="KW-1133">Transmembrane helix</keyword>
<feature type="region of interest" description="Disordered" evidence="1">
    <location>
        <begin position="1"/>
        <end position="34"/>
    </location>
</feature>
<name>A0A9N9F1F8_9GLOM</name>
<sequence length="375" mass="41407">MHNVKAEPKVPTTTPAVAAAPGGPAPQKTPGVSIDTRGKKILSAIGKLRADYGGDAIKSGLDGLEKMGVKDDIENGINKIDPDTPEERKEEEKKITHRIYKLDLAITYLLYYTSLVLNWLTLLGSSKSVDEFFYEVFIGSFDFTEWDFNNFNIIGKISGVTCSLQIVFFVLANLIVFGITFLHPNGKQGLPENLRAPIYYGGPFQLIHLMKPTLKKYHLSVKRIDAQFSQILGILSQLFIIVAASIVTNTKLDDIAYLIDSNPQIVTPVAVDTGLNYLVTRQLDNNTASNVNATELTIAVQHAALFTKTTLIVSTVGITMTAFLNILAWISNVWRVNQKELIIYEAYKIEEIVPKIITEKTDNKDTGSSDIGSSH</sequence>
<gene>
    <name evidence="3" type="ORF">AGERDE_LOCUS4284</name>
</gene>
<dbReference type="AlphaFoldDB" id="A0A9N9F1F8"/>
<dbReference type="Proteomes" id="UP000789831">
    <property type="component" value="Unassembled WGS sequence"/>
</dbReference>
<accession>A0A9N9F1F8</accession>
<evidence type="ECO:0000256" key="2">
    <source>
        <dbReference type="SAM" id="Phobius"/>
    </source>
</evidence>
<comment type="caution">
    <text evidence="3">The sequence shown here is derived from an EMBL/GenBank/DDBJ whole genome shotgun (WGS) entry which is preliminary data.</text>
</comment>
<feature type="transmembrane region" description="Helical" evidence="2">
    <location>
        <begin position="228"/>
        <end position="247"/>
    </location>
</feature>
<feature type="transmembrane region" description="Helical" evidence="2">
    <location>
        <begin position="157"/>
        <end position="182"/>
    </location>
</feature>
<keyword evidence="2" id="KW-0812">Transmembrane</keyword>
<feature type="transmembrane region" description="Helical" evidence="2">
    <location>
        <begin position="311"/>
        <end position="330"/>
    </location>
</feature>
<proteinExistence type="predicted"/>
<keyword evidence="4" id="KW-1185">Reference proteome</keyword>
<evidence type="ECO:0000313" key="3">
    <source>
        <dbReference type="EMBL" id="CAG8501770.1"/>
    </source>
</evidence>
<protein>
    <submittedName>
        <fullName evidence="3">10372_t:CDS:1</fullName>
    </submittedName>
</protein>
<reference evidence="3" key="1">
    <citation type="submission" date="2021-06" db="EMBL/GenBank/DDBJ databases">
        <authorList>
            <person name="Kallberg Y."/>
            <person name="Tangrot J."/>
            <person name="Rosling A."/>
        </authorList>
    </citation>
    <scope>NUCLEOTIDE SEQUENCE</scope>
    <source>
        <strain evidence="3">MT106</strain>
    </source>
</reference>
<evidence type="ECO:0000256" key="1">
    <source>
        <dbReference type="SAM" id="MobiDB-lite"/>
    </source>
</evidence>
<dbReference type="EMBL" id="CAJVPL010000478">
    <property type="protein sequence ID" value="CAG8501770.1"/>
    <property type="molecule type" value="Genomic_DNA"/>
</dbReference>
<dbReference type="OrthoDB" id="2408120at2759"/>
<feature type="compositionally biased region" description="Low complexity" evidence="1">
    <location>
        <begin position="9"/>
        <end position="31"/>
    </location>
</feature>
<organism evidence="3 4">
    <name type="scientific">Ambispora gerdemannii</name>
    <dbReference type="NCBI Taxonomy" id="144530"/>
    <lineage>
        <taxon>Eukaryota</taxon>
        <taxon>Fungi</taxon>
        <taxon>Fungi incertae sedis</taxon>
        <taxon>Mucoromycota</taxon>
        <taxon>Glomeromycotina</taxon>
        <taxon>Glomeromycetes</taxon>
        <taxon>Archaeosporales</taxon>
        <taxon>Ambisporaceae</taxon>
        <taxon>Ambispora</taxon>
    </lineage>
</organism>
<feature type="transmembrane region" description="Helical" evidence="2">
    <location>
        <begin position="102"/>
        <end position="122"/>
    </location>
</feature>